<dbReference type="SUPFAM" id="SSF81383">
    <property type="entry name" value="F-box domain"/>
    <property type="match status" value="1"/>
</dbReference>
<reference evidence="2" key="2">
    <citation type="journal article" date="2023" name="BMC Genomics">
        <title>Pest status, molecular evolution, and epigenetic factors derived from the genome assembly of Frankliniella fusca, a thysanopteran phytovirus vector.</title>
        <authorList>
            <person name="Catto M.A."/>
            <person name="Labadie P.E."/>
            <person name="Jacobson A.L."/>
            <person name="Kennedy G.G."/>
            <person name="Srinivasan R."/>
            <person name="Hunt B.G."/>
        </authorList>
    </citation>
    <scope>NUCLEOTIDE SEQUENCE</scope>
    <source>
        <strain evidence="2">PL_HMW_Pooled</strain>
    </source>
</reference>
<dbReference type="InterPro" id="IPR032675">
    <property type="entry name" value="LRR_dom_sf"/>
</dbReference>
<accession>A0AAE1H7A6</accession>
<name>A0AAE1H7A6_9NEOP</name>
<dbReference type="InterPro" id="IPR036047">
    <property type="entry name" value="F-box-like_dom_sf"/>
</dbReference>
<dbReference type="SMART" id="SM00256">
    <property type="entry name" value="FBOX"/>
    <property type="match status" value="1"/>
</dbReference>
<evidence type="ECO:0000259" key="1">
    <source>
        <dbReference type="PROSITE" id="PS50181"/>
    </source>
</evidence>
<keyword evidence="3" id="KW-1185">Reference proteome</keyword>
<gene>
    <name evidence="2" type="ORF">KUF71_025342</name>
</gene>
<reference evidence="2" key="1">
    <citation type="submission" date="2021-07" db="EMBL/GenBank/DDBJ databases">
        <authorList>
            <person name="Catto M.A."/>
            <person name="Jacobson A."/>
            <person name="Kennedy G."/>
            <person name="Labadie P."/>
            <person name="Hunt B.G."/>
            <person name="Srinivasan R."/>
        </authorList>
    </citation>
    <scope>NUCLEOTIDE SEQUENCE</scope>
    <source>
        <strain evidence="2">PL_HMW_Pooled</strain>
        <tissue evidence="2">Head</tissue>
    </source>
</reference>
<dbReference type="PROSITE" id="PS50181">
    <property type="entry name" value="FBOX"/>
    <property type="match status" value="1"/>
</dbReference>
<dbReference type="EMBL" id="JAHWGI010000488">
    <property type="protein sequence ID" value="KAK3916094.1"/>
    <property type="molecule type" value="Genomic_DNA"/>
</dbReference>
<evidence type="ECO:0000313" key="3">
    <source>
        <dbReference type="Proteomes" id="UP001219518"/>
    </source>
</evidence>
<evidence type="ECO:0000313" key="2">
    <source>
        <dbReference type="EMBL" id="KAK3916094.1"/>
    </source>
</evidence>
<proteinExistence type="predicted"/>
<feature type="non-terminal residue" evidence="2">
    <location>
        <position position="335"/>
    </location>
</feature>
<sequence length="335" mass="36506">MEELPDDVLLILMRYLRLPDLFACRVVCKRFKHLALHPDVWRHRSLKSHLAKDKPNPWVCPVLRLAPCLAELTAELPSVGCHGQLLAMSRCAVSCLRVTARWSGIKDAAFMIRNQEALGRLRHLDLSFGSYDASFGKEGSLIMGVVAAATSRLEHLNVPIFRVDSYELAASSVSHCLITNSSLRSLKCPLTPSSEPFSKTILTAHSSTLEVVRFSLIEFKATPWTNAGAGPLLASMPHLRKLLSPLLPGMESGPACESLTQVDLFLQPDTPACARAAVGVLRRAKQLSKVVLHFSVASPAHISADLLADLAAGRSRATVNTLVVSLPEERDELPG</sequence>
<feature type="domain" description="F-box" evidence="1">
    <location>
        <begin position="1"/>
        <end position="44"/>
    </location>
</feature>
<dbReference type="Pfam" id="PF12937">
    <property type="entry name" value="F-box-like"/>
    <property type="match status" value="1"/>
</dbReference>
<dbReference type="InterPro" id="IPR001810">
    <property type="entry name" value="F-box_dom"/>
</dbReference>
<protein>
    <submittedName>
        <fullName evidence="2">F-box only protein 11</fullName>
    </submittedName>
</protein>
<dbReference type="Proteomes" id="UP001219518">
    <property type="component" value="Unassembled WGS sequence"/>
</dbReference>
<organism evidence="2 3">
    <name type="scientific">Frankliniella fusca</name>
    <dbReference type="NCBI Taxonomy" id="407009"/>
    <lineage>
        <taxon>Eukaryota</taxon>
        <taxon>Metazoa</taxon>
        <taxon>Ecdysozoa</taxon>
        <taxon>Arthropoda</taxon>
        <taxon>Hexapoda</taxon>
        <taxon>Insecta</taxon>
        <taxon>Pterygota</taxon>
        <taxon>Neoptera</taxon>
        <taxon>Paraneoptera</taxon>
        <taxon>Thysanoptera</taxon>
        <taxon>Terebrantia</taxon>
        <taxon>Thripoidea</taxon>
        <taxon>Thripidae</taxon>
        <taxon>Frankliniella</taxon>
    </lineage>
</organism>
<dbReference type="Gene3D" id="3.80.10.10">
    <property type="entry name" value="Ribonuclease Inhibitor"/>
    <property type="match status" value="1"/>
</dbReference>
<comment type="caution">
    <text evidence="2">The sequence shown here is derived from an EMBL/GenBank/DDBJ whole genome shotgun (WGS) entry which is preliminary data.</text>
</comment>
<dbReference type="AlphaFoldDB" id="A0AAE1H7A6"/>